<sequence length="10" mass="1139">MEYASKLGLQ</sequence>
<comment type="caution">
    <text evidence="1">The sequence shown here is derived from an EMBL/GenBank/DDBJ whole genome shotgun (WGS) entry which is preliminary data.</text>
</comment>
<dbReference type="Proteomes" id="UP001465755">
    <property type="component" value="Unassembled WGS sequence"/>
</dbReference>
<name>A0AAW1P3I3_9CHLO</name>
<evidence type="ECO:0000313" key="1">
    <source>
        <dbReference type="EMBL" id="KAK9803120.1"/>
    </source>
</evidence>
<proteinExistence type="predicted"/>
<dbReference type="EMBL" id="JALJOQ010000062">
    <property type="protein sequence ID" value="KAK9803120.1"/>
    <property type="molecule type" value="Genomic_DNA"/>
</dbReference>
<evidence type="ECO:0000313" key="2">
    <source>
        <dbReference type="Proteomes" id="UP001465755"/>
    </source>
</evidence>
<keyword evidence="2" id="KW-1185">Reference proteome</keyword>
<organism evidence="1 2">
    <name type="scientific">Symbiochloris irregularis</name>
    <dbReference type="NCBI Taxonomy" id="706552"/>
    <lineage>
        <taxon>Eukaryota</taxon>
        <taxon>Viridiplantae</taxon>
        <taxon>Chlorophyta</taxon>
        <taxon>core chlorophytes</taxon>
        <taxon>Trebouxiophyceae</taxon>
        <taxon>Trebouxiales</taxon>
        <taxon>Trebouxiaceae</taxon>
        <taxon>Symbiochloris</taxon>
    </lineage>
</organism>
<reference evidence="1 2" key="1">
    <citation type="journal article" date="2024" name="Nat. Commun.">
        <title>Phylogenomics reveals the evolutionary origins of lichenization in chlorophyte algae.</title>
        <authorList>
            <person name="Puginier C."/>
            <person name="Libourel C."/>
            <person name="Otte J."/>
            <person name="Skaloud P."/>
            <person name="Haon M."/>
            <person name="Grisel S."/>
            <person name="Petersen M."/>
            <person name="Berrin J.G."/>
            <person name="Delaux P.M."/>
            <person name="Dal Grande F."/>
            <person name="Keller J."/>
        </authorList>
    </citation>
    <scope>NUCLEOTIDE SEQUENCE [LARGE SCALE GENOMIC DNA]</scope>
    <source>
        <strain evidence="1 2">SAG 2036</strain>
    </source>
</reference>
<accession>A0AAW1P3I3</accession>
<protein>
    <submittedName>
        <fullName evidence="1">Uncharacterized protein</fullName>
    </submittedName>
</protein>
<gene>
    <name evidence="1" type="ORF">WJX73_006961</name>
</gene>